<dbReference type="Proteomes" id="UP001163603">
    <property type="component" value="Chromosome 9"/>
</dbReference>
<name>A0ACC0Y3V1_9ROSI</name>
<keyword evidence="2" id="KW-1185">Reference proteome</keyword>
<evidence type="ECO:0000313" key="2">
    <source>
        <dbReference type="Proteomes" id="UP001163603"/>
    </source>
</evidence>
<organism evidence="1 2">
    <name type="scientific">Pistacia integerrima</name>
    <dbReference type="NCBI Taxonomy" id="434235"/>
    <lineage>
        <taxon>Eukaryota</taxon>
        <taxon>Viridiplantae</taxon>
        <taxon>Streptophyta</taxon>
        <taxon>Embryophyta</taxon>
        <taxon>Tracheophyta</taxon>
        <taxon>Spermatophyta</taxon>
        <taxon>Magnoliopsida</taxon>
        <taxon>eudicotyledons</taxon>
        <taxon>Gunneridae</taxon>
        <taxon>Pentapetalae</taxon>
        <taxon>rosids</taxon>
        <taxon>malvids</taxon>
        <taxon>Sapindales</taxon>
        <taxon>Anacardiaceae</taxon>
        <taxon>Pistacia</taxon>
    </lineage>
</organism>
<evidence type="ECO:0000313" key="1">
    <source>
        <dbReference type="EMBL" id="KAJ0028785.1"/>
    </source>
</evidence>
<sequence>MSSRNSCEVQDDGKQSNLLNMIPILSKAEPNQIFEFYHVSGKPIKLVGRGERMEDLEPFYPDRMAGRILGMGDVLSFVEKAQEVMQQEDAEELQKKIMSSKFDFNDFLKQTRTVARMGSMSRVIGMIPGMAKVTPAQVREAEKSLKIMEAMIGAMTPEERENPELLAESPTTRKRIAQESGKTEQQVSQLVAQLFQMRVRMKNLMGVMEGGSIPALSNLEDALKAEQKAPPGTARRKRRSESRRQFADSASVRPSPRGFGSGN</sequence>
<accession>A0ACC0Y3V1</accession>
<proteinExistence type="predicted"/>
<protein>
    <submittedName>
        <fullName evidence="1">Uncharacterized protein</fullName>
    </submittedName>
</protein>
<dbReference type="EMBL" id="CM047744">
    <property type="protein sequence ID" value="KAJ0028785.1"/>
    <property type="molecule type" value="Genomic_DNA"/>
</dbReference>
<reference evidence="2" key="1">
    <citation type="journal article" date="2023" name="G3 (Bethesda)">
        <title>Genome assembly and association tests identify interacting loci associated with vigor, precocity, and sex in interspecific pistachio rootstocks.</title>
        <authorList>
            <person name="Palmer W."/>
            <person name="Jacygrad E."/>
            <person name="Sagayaradj S."/>
            <person name="Cavanaugh K."/>
            <person name="Han R."/>
            <person name="Bertier L."/>
            <person name="Beede B."/>
            <person name="Kafkas S."/>
            <person name="Golino D."/>
            <person name="Preece J."/>
            <person name="Michelmore R."/>
        </authorList>
    </citation>
    <scope>NUCLEOTIDE SEQUENCE [LARGE SCALE GENOMIC DNA]</scope>
</reference>
<comment type="caution">
    <text evidence="1">The sequence shown here is derived from an EMBL/GenBank/DDBJ whole genome shotgun (WGS) entry which is preliminary data.</text>
</comment>
<gene>
    <name evidence="1" type="ORF">Pint_36040</name>
</gene>